<gene>
    <name evidence="1" type="ORF">ALGA_1514</name>
</gene>
<evidence type="ECO:0000313" key="2">
    <source>
        <dbReference type="Proteomes" id="UP000218267"/>
    </source>
</evidence>
<dbReference type="InterPro" id="IPR036583">
    <property type="entry name" value="23S_rRNA_IVS_sf"/>
</dbReference>
<name>A0A1Y1CHX1_9BACT</name>
<protein>
    <submittedName>
        <fullName evidence="1">Four helix bundle protein</fullName>
    </submittedName>
</protein>
<dbReference type="SUPFAM" id="SSF158446">
    <property type="entry name" value="IVS-encoded protein-like"/>
    <property type="match status" value="1"/>
</dbReference>
<proteinExistence type="predicted"/>
<dbReference type="Gene3D" id="1.20.1440.60">
    <property type="entry name" value="23S rRNA-intervening sequence"/>
    <property type="match status" value="1"/>
</dbReference>
<dbReference type="NCBIfam" id="TIGR02436">
    <property type="entry name" value="four helix bundle protein"/>
    <property type="match status" value="1"/>
</dbReference>
<dbReference type="OrthoDB" id="9811959at2"/>
<dbReference type="RefSeq" id="WP_096428771.1">
    <property type="nucleotide sequence ID" value="NZ_AP018042.1"/>
</dbReference>
<dbReference type="AlphaFoldDB" id="A0A1Y1CHX1"/>
<accession>A0A1Y1CHX1</accession>
<dbReference type="Pfam" id="PF05635">
    <property type="entry name" value="23S_rRNA_IVP"/>
    <property type="match status" value="1"/>
</dbReference>
<dbReference type="Proteomes" id="UP000218267">
    <property type="component" value="Chromosome"/>
</dbReference>
<dbReference type="CDD" id="cd16377">
    <property type="entry name" value="23S_rRNA_IVP_like"/>
    <property type="match status" value="1"/>
</dbReference>
<reference evidence="2" key="2">
    <citation type="journal article" date="2020" name="Antonie Van Leeuwenhoek">
        <title>Labilibaculum antarcticum sp. nov., a novel facultative anaerobic, psychrotorelant bacterium isolated from marine sediment of Antarctica.</title>
        <authorList>
            <person name="Watanabe M."/>
            <person name="Kojima H."/>
            <person name="Fukui M."/>
        </authorList>
    </citation>
    <scope>NUCLEOTIDE SEQUENCE [LARGE SCALE GENOMIC DNA]</scope>
    <source>
        <strain evidence="2">SPP2</strain>
    </source>
</reference>
<sequence length="115" mass="13346">MKNFKKLTVWQKSMVLVKDLYIIAKQLPVEERYGLRSQVTRAAISIPSNIAEGCSRHSEKDFRRFLEIALGSSFELETQLLIMQKLKLVESELEMIIDQTCEIQKMLQGLMNKLI</sequence>
<dbReference type="PANTHER" id="PTHR38471:SF2">
    <property type="entry name" value="FOUR HELIX BUNDLE PROTEIN"/>
    <property type="match status" value="1"/>
</dbReference>
<dbReference type="EMBL" id="AP018042">
    <property type="protein sequence ID" value="BAX79890.1"/>
    <property type="molecule type" value="Genomic_DNA"/>
</dbReference>
<evidence type="ECO:0000313" key="1">
    <source>
        <dbReference type="EMBL" id="BAX79890.1"/>
    </source>
</evidence>
<keyword evidence="2" id="KW-1185">Reference proteome</keyword>
<organism evidence="1 2">
    <name type="scientific">Labilibaculum antarcticum</name>
    <dbReference type="NCBI Taxonomy" id="1717717"/>
    <lineage>
        <taxon>Bacteria</taxon>
        <taxon>Pseudomonadati</taxon>
        <taxon>Bacteroidota</taxon>
        <taxon>Bacteroidia</taxon>
        <taxon>Marinilabiliales</taxon>
        <taxon>Marinifilaceae</taxon>
        <taxon>Labilibaculum</taxon>
    </lineage>
</organism>
<dbReference type="InterPro" id="IPR012657">
    <property type="entry name" value="23S_rRNA-intervening_sequence"/>
</dbReference>
<dbReference type="PANTHER" id="PTHR38471">
    <property type="entry name" value="FOUR HELIX BUNDLE PROTEIN"/>
    <property type="match status" value="1"/>
</dbReference>
<reference evidence="1 2" key="1">
    <citation type="journal article" date="2018" name="Mar. Genomics">
        <title>Complete genome sequence of Marinifilaceae bacterium strain SPP2, isolated from the Antarctic marine sediment.</title>
        <authorList>
            <person name="Watanabe M."/>
            <person name="Kojima H."/>
            <person name="Fukui M."/>
        </authorList>
    </citation>
    <scope>NUCLEOTIDE SEQUENCE [LARGE SCALE GENOMIC DNA]</scope>
    <source>
        <strain evidence="1 2">SPP2</strain>
    </source>
</reference>
<dbReference type="KEGG" id="mbas:ALGA_1514"/>